<sequence>MPYDILVNLIAAFLAFIIGFLWKDYISKKIADFVYRGIKINGTWRAIEKEITAKGYKLAYPSIYNIELFQKADIISGIVKAEFGKEQIEVVSYKVQGTIKDRFVSLSLKLQERNRMAHINFLLEIVGNGETMIGYMTFYGLRAKEINAIEVIWKKTSR</sequence>
<dbReference type="Proteomes" id="UP000321533">
    <property type="component" value="Chromosome"/>
</dbReference>
<gene>
    <name evidence="2" type="ORF">FRZ67_16025</name>
</gene>
<accession>A0A5B8VEN3</accession>
<evidence type="ECO:0000313" key="3">
    <source>
        <dbReference type="Proteomes" id="UP000321533"/>
    </source>
</evidence>
<keyword evidence="1" id="KW-0472">Membrane</keyword>
<proteinExistence type="predicted"/>
<protein>
    <recommendedName>
        <fullName evidence="4">SMODS-associating 2TM beta-strand rich effector domain-containing protein</fullName>
    </recommendedName>
</protein>
<organism evidence="2 3">
    <name type="scientific">Panacibacter ginsenosidivorans</name>
    <dbReference type="NCBI Taxonomy" id="1813871"/>
    <lineage>
        <taxon>Bacteria</taxon>
        <taxon>Pseudomonadati</taxon>
        <taxon>Bacteroidota</taxon>
        <taxon>Chitinophagia</taxon>
        <taxon>Chitinophagales</taxon>
        <taxon>Chitinophagaceae</taxon>
        <taxon>Panacibacter</taxon>
    </lineage>
</organism>
<dbReference type="KEGG" id="pgin:FRZ67_16025"/>
<dbReference type="EMBL" id="CP042435">
    <property type="protein sequence ID" value="QEC68738.1"/>
    <property type="molecule type" value="Genomic_DNA"/>
</dbReference>
<keyword evidence="1" id="KW-0812">Transmembrane</keyword>
<evidence type="ECO:0000313" key="2">
    <source>
        <dbReference type="EMBL" id="QEC68738.1"/>
    </source>
</evidence>
<feature type="transmembrane region" description="Helical" evidence="1">
    <location>
        <begin position="6"/>
        <end position="22"/>
    </location>
</feature>
<evidence type="ECO:0008006" key="4">
    <source>
        <dbReference type="Google" id="ProtNLM"/>
    </source>
</evidence>
<dbReference type="OrthoDB" id="7069060at2"/>
<dbReference type="AlphaFoldDB" id="A0A5B8VEN3"/>
<dbReference type="RefSeq" id="WP_147191063.1">
    <property type="nucleotide sequence ID" value="NZ_CP042435.1"/>
</dbReference>
<keyword evidence="1" id="KW-1133">Transmembrane helix</keyword>
<keyword evidence="3" id="KW-1185">Reference proteome</keyword>
<name>A0A5B8VEN3_9BACT</name>
<reference evidence="2 3" key="1">
    <citation type="journal article" date="2016" name="Int. J. Syst. Evol. Microbiol.">
        <title>Panacibacter ginsenosidivorans gen. nov., sp. nov., with ginsenoside converting activity isolated from soil of a ginseng field.</title>
        <authorList>
            <person name="Siddiqi M.Z."/>
            <person name="Muhammad Shafi S."/>
            <person name="Choi K.D."/>
            <person name="Im W.T."/>
        </authorList>
    </citation>
    <scope>NUCLEOTIDE SEQUENCE [LARGE SCALE GENOMIC DNA]</scope>
    <source>
        <strain evidence="2 3">Gsoil1550</strain>
    </source>
</reference>
<evidence type="ECO:0000256" key="1">
    <source>
        <dbReference type="SAM" id="Phobius"/>
    </source>
</evidence>